<dbReference type="AlphaFoldDB" id="A0A0U2L606"/>
<dbReference type="OrthoDB" id="77283at2157"/>
<keyword evidence="2" id="KW-1185">Reference proteome</keyword>
<gene>
    <name evidence="1" type="ORF">sm9_1385</name>
</gene>
<name>A0A0U2L606_9EURY</name>
<accession>A0A0U2L606</accession>
<dbReference type="Proteomes" id="UP000067738">
    <property type="component" value="Chromosome"/>
</dbReference>
<dbReference type="KEGG" id="mmil:sm9_1385"/>
<dbReference type="RefSeq" id="WP_058739418.1">
    <property type="nucleotide sequence ID" value="NZ_CP011266.1"/>
</dbReference>
<protein>
    <submittedName>
        <fullName evidence="1">Uncharacterized protein</fullName>
    </submittedName>
</protein>
<sequence>MSCENKIKEYVNSLENDKLLIETHFANIERIIKENDKLEREKLIGVLSNFNTLNIQYDQLCNDLITFMKIFKPETKEIRLYKTDELVELLNQKANETEG</sequence>
<reference evidence="1 2" key="1">
    <citation type="submission" date="2015-04" db="EMBL/GenBank/DDBJ databases">
        <title>The complete genome sequence of the rumen methanogen Methanobrevibacter millerae SM9.</title>
        <authorList>
            <person name="Leahy S.C."/>
            <person name="Kelly W.J."/>
            <person name="Pacheco D.M."/>
            <person name="Li D."/>
            <person name="Altermann E."/>
            <person name="Attwood G.T."/>
        </authorList>
    </citation>
    <scope>NUCLEOTIDE SEQUENCE [LARGE SCALE GENOMIC DNA]</scope>
    <source>
        <strain evidence="1 2">SM9</strain>
    </source>
</reference>
<evidence type="ECO:0000313" key="2">
    <source>
        <dbReference type="Proteomes" id="UP000067738"/>
    </source>
</evidence>
<dbReference type="PATRIC" id="fig|230361.4.peg.1429"/>
<proteinExistence type="predicted"/>
<dbReference type="EMBL" id="CP011266">
    <property type="protein sequence ID" value="ALT69166.1"/>
    <property type="molecule type" value="Genomic_DNA"/>
</dbReference>
<evidence type="ECO:0000313" key="1">
    <source>
        <dbReference type="EMBL" id="ALT69166.1"/>
    </source>
</evidence>
<dbReference type="GeneID" id="26736333"/>
<organism evidence="1 2">
    <name type="scientific">Methanobrevibacter millerae</name>
    <dbReference type="NCBI Taxonomy" id="230361"/>
    <lineage>
        <taxon>Archaea</taxon>
        <taxon>Methanobacteriati</taxon>
        <taxon>Methanobacteriota</taxon>
        <taxon>Methanomada group</taxon>
        <taxon>Methanobacteria</taxon>
        <taxon>Methanobacteriales</taxon>
        <taxon>Methanobacteriaceae</taxon>
        <taxon>Methanobrevibacter</taxon>
    </lineage>
</organism>